<dbReference type="PATRIC" id="fig|1938.6.peg.7619"/>
<dbReference type="OrthoDB" id="514320at2"/>
<dbReference type="InterPro" id="IPR036365">
    <property type="entry name" value="PGBD-like_sf"/>
</dbReference>
<dbReference type="CDD" id="cd06583">
    <property type="entry name" value="PGRP"/>
    <property type="match status" value="1"/>
</dbReference>
<proteinExistence type="inferred from homology"/>
<dbReference type="SMART" id="SM00701">
    <property type="entry name" value="PGRP"/>
    <property type="match status" value="1"/>
</dbReference>
<dbReference type="GO" id="GO:0008745">
    <property type="term" value="F:N-acetylmuramoyl-L-alanine amidase activity"/>
    <property type="evidence" value="ECO:0007669"/>
    <property type="project" value="InterPro"/>
</dbReference>
<comment type="similarity">
    <text evidence="1">Belongs to the N-acetylmuramoyl-L-alanine amidase 2 family.</text>
</comment>
<sequence length="246" mass="25869">MATFVTRAQWGARAAREVSGNITPEQGGVVVHHVDAVKVAESDHTDCAAQVRGIQNFHMDTNGWSDVAYSHLACVHGFLFEGRGEKVRTAAQGTTQGNDDWYAVCALTGGTSGDYDVITPGLIDAIRYGITRLRVSGGAAPAITGHRDHHATGCPGDLYAHVVSGAVNPGGGPLPYPGVSFRQPPSFVHASVATWQFRMNSAHGYSLTVDGQYGQGSDAACRNFQSRKALTVDGVVGPATWSAAFA</sequence>
<evidence type="ECO:0000313" key="3">
    <source>
        <dbReference type="EMBL" id="KOG10380.1"/>
    </source>
</evidence>
<evidence type="ECO:0000313" key="4">
    <source>
        <dbReference type="Proteomes" id="UP000037023"/>
    </source>
</evidence>
<dbReference type="InterPro" id="IPR015510">
    <property type="entry name" value="PGRP"/>
</dbReference>
<dbReference type="InterPro" id="IPR002502">
    <property type="entry name" value="Amidase_domain"/>
</dbReference>
<evidence type="ECO:0000256" key="1">
    <source>
        <dbReference type="ARBA" id="ARBA00007553"/>
    </source>
</evidence>
<dbReference type="InterPro" id="IPR002477">
    <property type="entry name" value="Peptidoglycan-bd-like"/>
</dbReference>
<dbReference type="SUPFAM" id="SSF47090">
    <property type="entry name" value="PGBD-like"/>
    <property type="match status" value="1"/>
</dbReference>
<dbReference type="Pfam" id="PF01471">
    <property type="entry name" value="PG_binding_1"/>
    <property type="match status" value="1"/>
</dbReference>
<dbReference type="Proteomes" id="UP000037023">
    <property type="component" value="Unassembled WGS sequence"/>
</dbReference>
<dbReference type="InterPro" id="IPR036366">
    <property type="entry name" value="PGBDSf"/>
</dbReference>
<dbReference type="AlphaFoldDB" id="A0A0L8J9S0"/>
<dbReference type="GO" id="GO:0008270">
    <property type="term" value="F:zinc ion binding"/>
    <property type="evidence" value="ECO:0007669"/>
    <property type="project" value="InterPro"/>
</dbReference>
<dbReference type="InterPro" id="IPR006619">
    <property type="entry name" value="PGRP_domain_met/bac"/>
</dbReference>
<dbReference type="PANTHER" id="PTHR11022">
    <property type="entry name" value="PEPTIDOGLYCAN RECOGNITION PROTEIN"/>
    <property type="match status" value="1"/>
</dbReference>
<reference evidence="3 4" key="1">
    <citation type="submission" date="2015-06" db="EMBL/GenBank/DDBJ databases">
        <authorList>
            <person name="Hoefler B.C."/>
            <person name="Straight P.D."/>
        </authorList>
    </citation>
    <scope>NUCLEOTIDE SEQUENCE [LARGE SCALE GENOMIC DNA]</scope>
    <source>
        <strain evidence="3 4">NRRL 3427</strain>
    </source>
</reference>
<name>A0A0L8J9S0_STRVR</name>
<dbReference type="RefSeq" id="WP_033210861.1">
    <property type="nucleotide sequence ID" value="NZ_LGUP01000393.1"/>
</dbReference>
<accession>A0A0L8J9S0</accession>
<dbReference type="InterPro" id="IPR036505">
    <property type="entry name" value="Amidase/PGRP_sf"/>
</dbReference>
<dbReference type="GO" id="GO:0009253">
    <property type="term" value="P:peptidoglycan catabolic process"/>
    <property type="evidence" value="ECO:0007669"/>
    <property type="project" value="InterPro"/>
</dbReference>
<dbReference type="EMBL" id="LGUP01000393">
    <property type="protein sequence ID" value="KOG10380.1"/>
    <property type="molecule type" value="Genomic_DNA"/>
</dbReference>
<organism evidence="3 4">
    <name type="scientific">Streptomyces viridochromogenes</name>
    <dbReference type="NCBI Taxonomy" id="1938"/>
    <lineage>
        <taxon>Bacteria</taxon>
        <taxon>Bacillati</taxon>
        <taxon>Actinomycetota</taxon>
        <taxon>Actinomycetes</taxon>
        <taxon>Kitasatosporales</taxon>
        <taxon>Streptomycetaceae</taxon>
        <taxon>Streptomyces</taxon>
    </lineage>
</organism>
<dbReference type="Gene3D" id="3.40.80.10">
    <property type="entry name" value="Peptidoglycan recognition protein-like"/>
    <property type="match status" value="1"/>
</dbReference>
<dbReference type="SUPFAM" id="SSF55846">
    <property type="entry name" value="N-acetylmuramoyl-L-alanine amidase-like"/>
    <property type="match status" value="1"/>
</dbReference>
<dbReference type="PANTHER" id="PTHR11022:SF41">
    <property type="entry name" value="PEPTIDOGLYCAN-RECOGNITION PROTEIN LC-RELATED"/>
    <property type="match status" value="1"/>
</dbReference>
<dbReference type="Gene3D" id="1.10.101.10">
    <property type="entry name" value="PGBD-like superfamily/PGBD"/>
    <property type="match status" value="1"/>
</dbReference>
<gene>
    <name evidence="3" type="ORF">ADK34_35340</name>
</gene>
<evidence type="ECO:0000259" key="2">
    <source>
        <dbReference type="SMART" id="SM00701"/>
    </source>
</evidence>
<protein>
    <submittedName>
        <fullName evidence="3">N-acetylmuramoyl-L-alanine amidase</fullName>
    </submittedName>
</protein>
<comment type="caution">
    <text evidence="3">The sequence shown here is derived from an EMBL/GenBank/DDBJ whole genome shotgun (WGS) entry which is preliminary data.</text>
</comment>
<feature type="domain" description="Peptidoglycan recognition protein family" evidence="2">
    <location>
        <begin position="2"/>
        <end position="150"/>
    </location>
</feature>